<keyword evidence="1" id="KW-0812">Transmembrane</keyword>
<evidence type="ECO:0000313" key="3">
    <source>
        <dbReference type="Proteomes" id="UP000220158"/>
    </source>
</evidence>
<dbReference type="OMA" id="DSNCMER"/>
<dbReference type="AlphaFoldDB" id="A0A1J1GK38"/>
<reference evidence="2 3" key="1">
    <citation type="submission" date="2015-04" db="EMBL/GenBank/DDBJ databases">
        <authorList>
            <consortium name="Pathogen Informatics"/>
        </authorList>
    </citation>
    <scope>NUCLEOTIDE SEQUENCE [LARGE SCALE GENOMIC DNA]</scope>
    <source>
        <strain evidence="2 3">SGS1</strain>
    </source>
</reference>
<protein>
    <submittedName>
        <fullName evidence="2">Uncharacterized protein</fullName>
    </submittedName>
</protein>
<keyword evidence="1" id="KW-1133">Transmembrane helix</keyword>
<dbReference type="OrthoDB" id="10582022at2759"/>
<dbReference type="KEGG" id="prel:PRELSG_0022800"/>
<dbReference type="RefSeq" id="XP_028531105.1">
    <property type="nucleotide sequence ID" value="XM_028680137.1"/>
</dbReference>
<organism evidence="2 3">
    <name type="scientific">Plasmodium relictum</name>
    <dbReference type="NCBI Taxonomy" id="85471"/>
    <lineage>
        <taxon>Eukaryota</taxon>
        <taxon>Sar</taxon>
        <taxon>Alveolata</taxon>
        <taxon>Apicomplexa</taxon>
        <taxon>Aconoidasida</taxon>
        <taxon>Haemosporida</taxon>
        <taxon>Plasmodiidae</taxon>
        <taxon>Plasmodium</taxon>
        <taxon>Plasmodium (Haemamoeba)</taxon>
    </lineage>
</organism>
<keyword evidence="1" id="KW-0472">Membrane</keyword>
<dbReference type="Proteomes" id="UP000220158">
    <property type="component" value="Unassembled WGS sequence"/>
</dbReference>
<keyword evidence="3" id="KW-1185">Reference proteome</keyword>
<dbReference type="GeneID" id="39734157"/>
<dbReference type="VEuPathDB" id="PlasmoDB:PRELSG_0022800"/>
<sequence>MNFPNEFKFSNLLLAYKIAFIFKVSLLSILFKDALLLNNYELGLIPKRNLAEMLQGLQHDEKNENTKILSKEEVIEKFVSAEYLSSKEIVDEYKDVNFIIHKDSNCMERDLAIIFGRFCFEGITLPINQLLNVYKRIIKRANLRNWFTLYEKRSIFEYILSIEKSVSEESLKSIICEEKKVEQEDIMPILREKSFLLEEKLKSLDIRLPYEQNNDLKYIIDELIKDVIVYFNKRFSEDAKIDERYVNELFDTEYLILISLIHSVYTGVYVNKPIYDNCTFILKMILKYFSASTIELTYVQFKNIYHRLLERVFPLDHSELTTQEMHKLFNAYEIENNLTINHVIREINKPDEQETQHDMRDVVKTIENKVNEALQSEDILMSQEEVRKMALRIYRSTTETS</sequence>
<feature type="transmembrane region" description="Helical" evidence="1">
    <location>
        <begin position="12"/>
        <end position="31"/>
    </location>
</feature>
<proteinExistence type="predicted"/>
<evidence type="ECO:0000313" key="2">
    <source>
        <dbReference type="EMBL" id="CRG84543.1"/>
    </source>
</evidence>
<evidence type="ECO:0000256" key="1">
    <source>
        <dbReference type="SAM" id="Phobius"/>
    </source>
</evidence>
<accession>A0A1J1GK38</accession>
<name>A0A1J1GK38_PLARL</name>
<gene>
    <name evidence="2" type="ORF">PRELSG_0022800</name>
</gene>
<dbReference type="EMBL" id="CVMU01000142">
    <property type="protein sequence ID" value="CRG84543.1"/>
    <property type="molecule type" value="Genomic_DNA"/>
</dbReference>